<feature type="region of interest" description="Disordered" evidence="4">
    <location>
        <begin position="253"/>
        <end position="280"/>
    </location>
</feature>
<dbReference type="InterPro" id="IPR011009">
    <property type="entry name" value="Kinase-like_dom_sf"/>
</dbReference>
<dbReference type="EMBL" id="KZ084115">
    <property type="protein sequence ID" value="OSD00862.1"/>
    <property type="molecule type" value="Genomic_DNA"/>
</dbReference>
<dbReference type="InterPro" id="IPR000719">
    <property type="entry name" value="Prot_kinase_dom"/>
</dbReference>
<proteinExistence type="inferred from homology"/>
<keyword evidence="6" id="KW-0418">Kinase</keyword>
<keyword evidence="2" id="KW-0547">Nucleotide-binding</keyword>
<sequence>MGDVDEPAWPLLQEVFDIDSFNTIAESVVSFVTRAWFHDTARKSPVAIKSASTHPKFSKQPHDIGKELRILLNLNHVNVIEVLGYTFEPPTSTLHFWMPFIPYNIHEVLSCPGFSPYTFGSDGKPEESSPDHISSVLLVTKSLAYQTLSAISYVHSQGVAHRDIKPRNLLLTPDGLVKLIDFGVAWSEKADERDLWPEPRAGMCFDVATGPYRAPELLFGATDYDPYASDLWSFGALLAEFFTPLRLRPAYEDEDEDLGYSSDDDDTESDTEMQPPAKLPFTIPKRLNVDSPDVEWSRDPLYDASRGAIGLAFSIFKVHGTPTEETWPTFKKLPDAQKVTFVQVPSVDLSRLLPNLPPQETGSEHSDCLDLVSKFLVYPPERRLRAQHALSHTLFKRGLPLLLPQGYPRDKLDNRAVENWEGRGLPDILAPYLPRQQPDPDDDPPNREDV</sequence>
<dbReference type="InterPro" id="IPR008271">
    <property type="entry name" value="Ser/Thr_kinase_AS"/>
</dbReference>
<reference evidence="6 7" key="1">
    <citation type="journal article" date="2015" name="Biotechnol. Biofuels">
        <title>Enhanced degradation of softwood versus hardwood by the white-rot fungus Pycnoporus coccineus.</title>
        <authorList>
            <person name="Couturier M."/>
            <person name="Navarro D."/>
            <person name="Chevret D."/>
            <person name="Henrissat B."/>
            <person name="Piumi F."/>
            <person name="Ruiz-Duenas F.J."/>
            <person name="Martinez A.T."/>
            <person name="Grigoriev I.V."/>
            <person name="Riley R."/>
            <person name="Lipzen A."/>
            <person name="Berrin J.G."/>
            <person name="Master E.R."/>
            <person name="Rosso M.N."/>
        </authorList>
    </citation>
    <scope>NUCLEOTIDE SEQUENCE [LARGE SCALE GENOMIC DNA]</scope>
    <source>
        <strain evidence="6 7">BRFM310</strain>
    </source>
</reference>
<name>A0A1Y2ILM8_TRAC3</name>
<evidence type="ECO:0000256" key="2">
    <source>
        <dbReference type="ARBA" id="ARBA00022741"/>
    </source>
</evidence>
<evidence type="ECO:0000259" key="5">
    <source>
        <dbReference type="PROSITE" id="PS50011"/>
    </source>
</evidence>
<comment type="similarity">
    <text evidence="1">Belongs to the protein kinase superfamily. CMGC Ser/Thr protein kinase family. CDC2/CDKX subfamily.</text>
</comment>
<keyword evidence="7" id="KW-1185">Reference proteome</keyword>
<dbReference type="Gene3D" id="1.10.510.10">
    <property type="entry name" value="Transferase(Phosphotransferase) domain 1"/>
    <property type="match status" value="1"/>
</dbReference>
<evidence type="ECO:0000256" key="1">
    <source>
        <dbReference type="ARBA" id="ARBA00006485"/>
    </source>
</evidence>
<keyword evidence="6" id="KW-0808">Transferase</keyword>
<evidence type="ECO:0000313" key="7">
    <source>
        <dbReference type="Proteomes" id="UP000193067"/>
    </source>
</evidence>
<dbReference type="STRING" id="1353009.A0A1Y2ILM8"/>
<dbReference type="GO" id="GO:0005524">
    <property type="term" value="F:ATP binding"/>
    <property type="evidence" value="ECO:0007669"/>
    <property type="project" value="UniProtKB-KW"/>
</dbReference>
<feature type="region of interest" description="Disordered" evidence="4">
    <location>
        <begin position="426"/>
        <end position="450"/>
    </location>
</feature>
<evidence type="ECO:0000256" key="4">
    <source>
        <dbReference type="SAM" id="MobiDB-lite"/>
    </source>
</evidence>
<feature type="domain" description="Protein kinase" evidence="5">
    <location>
        <begin position="18"/>
        <end position="395"/>
    </location>
</feature>
<dbReference type="PANTHER" id="PTHR24056">
    <property type="entry name" value="CELL DIVISION PROTEIN KINASE"/>
    <property type="match status" value="1"/>
</dbReference>
<dbReference type="Gene3D" id="3.30.200.20">
    <property type="entry name" value="Phosphorylase Kinase, domain 1"/>
    <property type="match status" value="1"/>
</dbReference>
<dbReference type="PROSITE" id="PS50011">
    <property type="entry name" value="PROTEIN_KINASE_DOM"/>
    <property type="match status" value="1"/>
</dbReference>
<dbReference type="Proteomes" id="UP000193067">
    <property type="component" value="Unassembled WGS sequence"/>
</dbReference>
<dbReference type="InterPro" id="IPR050108">
    <property type="entry name" value="CDK"/>
</dbReference>
<gene>
    <name evidence="6" type="ORF">PYCCODRAFT_1478880</name>
</gene>
<dbReference type="SMART" id="SM00220">
    <property type="entry name" value="S_TKc"/>
    <property type="match status" value="1"/>
</dbReference>
<dbReference type="PROSITE" id="PS00108">
    <property type="entry name" value="PROTEIN_KINASE_ST"/>
    <property type="match status" value="1"/>
</dbReference>
<evidence type="ECO:0000256" key="3">
    <source>
        <dbReference type="ARBA" id="ARBA00022840"/>
    </source>
</evidence>
<dbReference type="OrthoDB" id="413582at2759"/>
<accession>A0A1Y2ILM8</accession>
<protein>
    <submittedName>
        <fullName evidence="6">Kinase-like protein</fullName>
    </submittedName>
</protein>
<evidence type="ECO:0000313" key="6">
    <source>
        <dbReference type="EMBL" id="OSD00862.1"/>
    </source>
</evidence>
<feature type="compositionally biased region" description="Acidic residues" evidence="4">
    <location>
        <begin position="253"/>
        <end position="271"/>
    </location>
</feature>
<keyword evidence="3" id="KW-0067">ATP-binding</keyword>
<dbReference type="SUPFAM" id="SSF56112">
    <property type="entry name" value="Protein kinase-like (PK-like)"/>
    <property type="match status" value="1"/>
</dbReference>
<dbReference type="AlphaFoldDB" id="A0A1Y2ILM8"/>
<dbReference type="GO" id="GO:0005634">
    <property type="term" value="C:nucleus"/>
    <property type="evidence" value="ECO:0007669"/>
    <property type="project" value="TreeGrafter"/>
</dbReference>
<organism evidence="6 7">
    <name type="scientific">Trametes coccinea (strain BRFM310)</name>
    <name type="common">Pycnoporus coccineus</name>
    <dbReference type="NCBI Taxonomy" id="1353009"/>
    <lineage>
        <taxon>Eukaryota</taxon>
        <taxon>Fungi</taxon>
        <taxon>Dikarya</taxon>
        <taxon>Basidiomycota</taxon>
        <taxon>Agaricomycotina</taxon>
        <taxon>Agaricomycetes</taxon>
        <taxon>Polyporales</taxon>
        <taxon>Polyporaceae</taxon>
        <taxon>Trametes</taxon>
    </lineage>
</organism>
<dbReference type="Pfam" id="PF00069">
    <property type="entry name" value="Pkinase"/>
    <property type="match status" value="1"/>
</dbReference>
<dbReference type="GO" id="GO:0004674">
    <property type="term" value="F:protein serine/threonine kinase activity"/>
    <property type="evidence" value="ECO:0007669"/>
    <property type="project" value="TreeGrafter"/>
</dbReference>